<sequence>MDEEDYIVGADDTRPSISPYERPSIPAQFSSGKHFAIYLSFLDEHPKLTKRLTWNGGHTLTCDFKDTDDSVGHVLIHYLLTGKYQSLKPQNQSLSTSNDADFTTAVRTYKFTEDFDLPKLKFLSRHEMKRAGNQLHASQIIGSLWSILPQVSRDDSWLPGYLKTVLWQFFHDRGNKTSPGNDYSFAGILLEVFAELVAAARSQSFARDNGSTSMDREVIQDFEPPC</sequence>
<dbReference type="VEuPathDB" id="FungiDB:F4678DRAFT_455386"/>
<evidence type="ECO:0000313" key="1">
    <source>
        <dbReference type="EMBL" id="KAJ3577659.1"/>
    </source>
</evidence>
<evidence type="ECO:0000313" key="2">
    <source>
        <dbReference type="Proteomes" id="UP001148614"/>
    </source>
</evidence>
<dbReference type="AlphaFoldDB" id="A0A9W8TPW9"/>
<accession>A0A9W8TPW9</accession>
<proteinExistence type="predicted"/>
<name>A0A9W8TPW9_9PEZI</name>
<keyword evidence="2" id="KW-1185">Reference proteome</keyword>
<dbReference type="PANTHER" id="PTHR37538:SF1">
    <property type="entry name" value="BTB DOMAIN-CONTAINING PROTEIN"/>
    <property type="match status" value="1"/>
</dbReference>
<dbReference type="EMBL" id="JANPWZ010000330">
    <property type="protein sequence ID" value="KAJ3577659.1"/>
    <property type="molecule type" value="Genomic_DNA"/>
</dbReference>
<reference evidence="1" key="1">
    <citation type="submission" date="2022-07" db="EMBL/GenBank/DDBJ databases">
        <title>Genome Sequence of Xylaria arbuscula.</title>
        <authorList>
            <person name="Buettner E."/>
        </authorList>
    </citation>
    <scope>NUCLEOTIDE SEQUENCE</scope>
    <source>
        <strain evidence="1">VT107</strain>
    </source>
</reference>
<protein>
    <submittedName>
        <fullName evidence="1">Uncharacterized protein</fullName>
    </submittedName>
</protein>
<gene>
    <name evidence="1" type="ORF">NPX13_g2908</name>
</gene>
<dbReference type="Proteomes" id="UP001148614">
    <property type="component" value="Unassembled WGS sequence"/>
</dbReference>
<comment type="caution">
    <text evidence="1">The sequence shown here is derived from an EMBL/GenBank/DDBJ whole genome shotgun (WGS) entry which is preliminary data.</text>
</comment>
<dbReference type="PANTHER" id="PTHR37538">
    <property type="entry name" value="BTB DOMAIN-CONTAINING PROTEIN"/>
    <property type="match status" value="1"/>
</dbReference>
<organism evidence="1 2">
    <name type="scientific">Xylaria arbuscula</name>
    <dbReference type="NCBI Taxonomy" id="114810"/>
    <lineage>
        <taxon>Eukaryota</taxon>
        <taxon>Fungi</taxon>
        <taxon>Dikarya</taxon>
        <taxon>Ascomycota</taxon>
        <taxon>Pezizomycotina</taxon>
        <taxon>Sordariomycetes</taxon>
        <taxon>Xylariomycetidae</taxon>
        <taxon>Xylariales</taxon>
        <taxon>Xylariaceae</taxon>
        <taxon>Xylaria</taxon>
    </lineage>
</organism>